<evidence type="ECO:0000256" key="8">
    <source>
        <dbReference type="ARBA" id="ARBA00022967"/>
    </source>
</evidence>
<evidence type="ECO:0000256" key="6">
    <source>
        <dbReference type="ARBA" id="ARBA00022643"/>
    </source>
</evidence>
<evidence type="ECO:0000256" key="18">
    <source>
        <dbReference type="SAM" id="SignalP"/>
    </source>
</evidence>
<evidence type="ECO:0000256" key="15">
    <source>
        <dbReference type="ARBA" id="ARBA00023201"/>
    </source>
</evidence>
<dbReference type="Proteomes" id="UP000322699">
    <property type="component" value="Unassembled WGS sequence"/>
</dbReference>
<accession>A0A5B1CCU3</accession>
<dbReference type="InterPro" id="IPR007329">
    <property type="entry name" value="FMN-bd"/>
</dbReference>
<keyword evidence="7 16" id="KW-0812">Transmembrane</keyword>
<comment type="catalytic activity">
    <reaction evidence="16 17">
        <text>a ubiquinone + n Na(+)(in) + NADH + H(+) = a ubiquinol + n Na(+)(out) + NAD(+)</text>
        <dbReference type="Rhea" id="RHEA:47748"/>
        <dbReference type="Rhea" id="RHEA-COMP:9565"/>
        <dbReference type="Rhea" id="RHEA-COMP:9566"/>
        <dbReference type="ChEBI" id="CHEBI:15378"/>
        <dbReference type="ChEBI" id="CHEBI:16389"/>
        <dbReference type="ChEBI" id="CHEBI:17976"/>
        <dbReference type="ChEBI" id="CHEBI:29101"/>
        <dbReference type="ChEBI" id="CHEBI:57540"/>
        <dbReference type="ChEBI" id="CHEBI:57945"/>
        <dbReference type="EC" id="7.2.1.1"/>
    </reaction>
</comment>
<dbReference type="GO" id="GO:0010181">
    <property type="term" value="F:FMN binding"/>
    <property type="evidence" value="ECO:0007669"/>
    <property type="project" value="UniProtKB-UniRule"/>
</dbReference>
<name>A0A5B1CCU3_9BACT</name>
<dbReference type="Pfam" id="PF04205">
    <property type="entry name" value="FMN_bind"/>
    <property type="match status" value="1"/>
</dbReference>
<keyword evidence="4 16" id="KW-0597">Phosphoprotein</keyword>
<comment type="caution">
    <text evidence="20">The sequence shown here is derived from an EMBL/GenBank/DDBJ whole genome shotgun (WGS) entry which is preliminary data.</text>
</comment>
<keyword evidence="13 16" id="KW-0830">Ubiquinone</keyword>
<keyword evidence="6 16" id="KW-0288">FMN</keyword>
<sequence length="273" mass="29809" precursor="true">MQQRDSLGYTLMAAAVLCVVCSLAVSAAAVALRPIQEANEKLDQQKNILDAAGLAIGEYGKVAGELEPERIKELYGWVSEKMVSLESGTYDVDANPDTWKLMDAMSNPATSIAITDPEFDPGEERRPETMKVFFVKRPGSDSIQQVVLPIYGKGLWGTLYGYLALKSDLKTIQGITFYQHKETPGLGGEVDNPRWKAQWDGVHLYDEDGNPAANVFKGPAPTDNVYAVDGLSGATITCRGVTNLVRYWAGDDAYGPFLTQLKSEMKESEQSDG</sequence>
<evidence type="ECO:0000256" key="12">
    <source>
        <dbReference type="ARBA" id="ARBA00023065"/>
    </source>
</evidence>
<evidence type="ECO:0000256" key="9">
    <source>
        <dbReference type="ARBA" id="ARBA00022989"/>
    </source>
</evidence>
<evidence type="ECO:0000256" key="17">
    <source>
        <dbReference type="PIRNR" id="PIRNR009437"/>
    </source>
</evidence>
<dbReference type="GO" id="GO:0016655">
    <property type="term" value="F:oxidoreductase activity, acting on NAD(P)H, quinone or similar compound as acceptor"/>
    <property type="evidence" value="ECO:0007669"/>
    <property type="project" value="UniProtKB-UniRule"/>
</dbReference>
<dbReference type="PANTHER" id="PTHR37838:SF1">
    <property type="entry name" value="NA(+)-TRANSLOCATING NADH-QUINONE REDUCTASE SUBUNIT C"/>
    <property type="match status" value="1"/>
</dbReference>
<feature type="signal peptide" evidence="18">
    <location>
        <begin position="1"/>
        <end position="27"/>
    </location>
</feature>
<comment type="function">
    <text evidence="16">NQR complex catalyzes the reduction of ubiquinone-1 to ubiquinol by two successive reactions, coupled with the transport of Na(+) ions from the cytoplasm to the periplasm. NqrA to NqrE are probably involved in the second step, the conversion of ubisemiquinone to ubiquinol.</text>
</comment>
<dbReference type="GO" id="GO:0006814">
    <property type="term" value="P:sodium ion transport"/>
    <property type="evidence" value="ECO:0007669"/>
    <property type="project" value="UniProtKB-UniRule"/>
</dbReference>
<keyword evidence="11 16" id="KW-0915">Sodium</keyword>
<keyword evidence="10 16" id="KW-0520">NAD</keyword>
<organism evidence="20 21">
    <name type="scientific">Rubripirellula obstinata</name>
    <dbReference type="NCBI Taxonomy" id="406547"/>
    <lineage>
        <taxon>Bacteria</taxon>
        <taxon>Pseudomonadati</taxon>
        <taxon>Planctomycetota</taxon>
        <taxon>Planctomycetia</taxon>
        <taxon>Pirellulales</taxon>
        <taxon>Pirellulaceae</taxon>
        <taxon>Rubripirellula</taxon>
    </lineage>
</organism>
<keyword evidence="1 16" id="KW-0813">Transport</keyword>
<dbReference type="SMART" id="SM00900">
    <property type="entry name" value="FMN_bind"/>
    <property type="match status" value="1"/>
</dbReference>
<keyword evidence="21" id="KW-1185">Reference proteome</keyword>
<evidence type="ECO:0000256" key="10">
    <source>
        <dbReference type="ARBA" id="ARBA00023027"/>
    </source>
</evidence>
<dbReference type="PANTHER" id="PTHR37838">
    <property type="entry name" value="NA(+)-TRANSLOCATING NADH-QUINONE REDUCTASE SUBUNIT C"/>
    <property type="match status" value="1"/>
</dbReference>
<dbReference type="HAMAP" id="MF_00427">
    <property type="entry name" value="NqrC"/>
    <property type="match status" value="1"/>
</dbReference>
<evidence type="ECO:0000256" key="3">
    <source>
        <dbReference type="ARBA" id="ARBA00022519"/>
    </source>
</evidence>
<dbReference type="EC" id="7.2.1.1" evidence="16 17"/>
<feature type="chain" id="PRO_5023039017" description="Na(+)-translocating NADH-quinone reductase subunit C" evidence="18">
    <location>
        <begin position="28"/>
        <end position="273"/>
    </location>
</feature>
<dbReference type="RefSeq" id="WP_084422427.1">
    <property type="nucleotide sequence ID" value="NZ_LWSK01000016.1"/>
</dbReference>
<keyword evidence="9 16" id="KW-1133">Transmembrane helix</keyword>
<dbReference type="GO" id="GO:0005886">
    <property type="term" value="C:plasma membrane"/>
    <property type="evidence" value="ECO:0007669"/>
    <property type="project" value="UniProtKB-SubCell"/>
</dbReference>
<dbReference type="PIRSF" id="PIRSF009437">
    <property type="entry name" value="NQR-1_subunit_C"/>
    <property type="match status" value="1"/>
</dbReference>
<dbReference type="NCBIfam" id="TIGR01938">
    <property type="entry name" value="nqrC"/>
    <property type="match status" value="1"/>
</dbReference>
<keyword evidence="20" id="KW-0560">Oxidoreductase</keyword>
<evidence type="ECO:0000313" key="20">
    <source>
        <dbReference type="EMBL" id="KAA1258988.1"/>
    </source>
</evidence>
<dbReference type="NCBIfam" id="NF003749">
    <property type="entry name" value="PRK05346.1-5"/>
    <property type="match status" value="1"/>
</dbReference>
<evidence type="ECO:0000256" key="14">
    <source>
        <dbReference type="ARBA" id="ARBA00023136"/>
    </source>
</evidence>
<keyword evidence="2 16" id="KW-1003">Cell membrane</keyword>
<evidence type="ECO:0000256" key="2">
    <source>
        <dbReference type="ARBA" id="ARBA00022475"/>
    </source>
</evidence>
<dbReference type="OrthoDB" id="9794010at2"/>
<feature type="domain" description="FMN-binding" evidence="19">
    <location>
        <begin position="154"/>
        <end position="252"/>
    </location>
</feature>
<evidence type="ECO:0000256" key="4">
    <source>
        <dbReference type="ARBA" id="ARBA00022553"/>
    </source>
</evidence>
<comment type="subunit">
    <text evidence="16 17">Composed of six subunits; NqrA, NqrB, NqrC, NqrD, NqrE and NqrF.</text>
</comment>
<keyword evidence="8 16" id="KW-1278">Translocase</keyword>
<protein>
    <recommendedName>
        <fullName evidence="16 17">Na(+)-translocating NADH-quinone reductase subunit C</fullName>
        <shortName evidence="16 17">Na(+)-NQR subunit C</shortName>
        <shortName evidence="16 17">Na(+)-translocating NQR subunit C</shortName>
        <ecNumber evidence="16 17">7.2.1.1</ecNumber>
    </recommendedName>
    <alternativeName>
        <fullName evidence="16 17">NQR complex subunit C</fullName>
    </alternativeName>
    <alternativeName>
        <fullName evidence="16 17">NQR-1 subunit C</fullName>
    </alternativeName>
</protein>
<comment type="subcellular location">
    <subcellularLocation>
        <location evidence="16">Cell membrane</location>
        <topology evidence="16">Single-pass membrane protein</topology>
    </subcellularLocation>
</comment>
<comment type="similarity">
    <text evidence="16 17">Belongs to the NqrC family.</text>
</comment>
<feature type="modified residue" description="FMN phosphoryl threonine" evidence="16">
    <location>
        <position position="235"/>
    </location>
</feature>
<evidence type="ECO:0000313" key="21">
    <source>
        <dbReference type="Proteomes" id="UP000322699"/>
    </source>
</evidence>
<evidence type="ECO:0000256" key="11">
    <source>
        <dbReference type="ARBA" id="ARBA00023053"/>
    </source>
</evidence>
<evidence type="ECO:0000256" key="5">
    <source>
        <dbReference type="ARBA" id="ARBA00022630"/>
    </source>
</evidence>
<comment type="caution">
    <text evidence="16">Lacks conserved residue(s) required for the propagation of feature annotation.</text>
</comment>
<proteinExistence type="inferred from homology"/>
<keyword evidence="3" id="KW-0997">Cell inner membrane</keyword>
<evidence type="ECO:0000256" key="13">
    <source>
        <dbReference type="ARBA" id="ARBA00023075"/>
    </source>
</evidence>
<keyword evidence="12 16" id="KW-0406">Ion transport</keyword>
<evidence type="ECO:0000256" key="1">
    <source>
        <dbReference type="ARBA" id="ARBA00022448"/>
    </source>
</evidence>
<keyword evidence="15 16" id="KW-0739">Sodium transport</keyword>
<evidence type="ECO:0000256" key="16">
    <source>
        <dbReference type="HAMAP-Rule" id="MF_00427"/>
    </source>
</evidence>
<dbReference type="EMBL" id="VRLW01000001">
    <property type="protein sequence ID" value="KAA1258988.1"/>
    <property type="molecule type" value="Genomic_DNA"/>
</dbReference>
<keyword evidence="14 16" id="KW-0472">Membrane</keyword>
<keyword evidence="18" id="KW-0732">Signal</keyword>
<keyword evidence="5 16" id="KW-0285">Flavoprotein</keyword>
<dbReference type="InterPro" id="IPR010204">
    <property type="entry name" value="NqrC"/>
</dbReference>
<evidence type="ECO:0000256" key="7">
    <source>
        <dbReference type="ARBA" id="ARBA00022692"/>
    </source>
</evidence>
<dbReference type="AlphaFoldDB" id="A0A5B1CCU3"/>
<reference evidence="20 21" key="1">
    <citation type="submission" date="2019-08" db="EMBL/GenBank/DDBJ databases">
        <title>Deep-cultivation of Planctomycetes and their phenomic and genomic characterization uncovers novel biology.</title>
        <authorList>
            <person name="Wiegand S."/>
            <person name="Jogler M."/>
            <person name="Boedeker C."/>
            <person name="Pinto D."/>
            <person name="Vollmers J."/>
            <person name="Rivas-Marin E."/>
            <person name="Kohn T."/>
            <person name="Peeters S.H."/>
            <person name="Heuer A."/>
            <person name="Rast P."/>
            <person name="Oberbeckmann S."/>
            <person name="Bunk B."/>
            <person name="Jeske O."/>
            <person name="Meyerdierks A."/>
            <person name="Storesund J.E."/>
            <person name="Kallscheuer N."/>
            <person name="Luecker S."/>
            <person name="Lage O.M."/>
            <person name="Pohl T."/>
            <person name="Merkel B.J."/>
            <person name="Hornburger P."/>
            <person name="Mueller R.-W."/>
            <person name="Bruemmer F."/>
            <person name="Labrenz M."/>
            <person name="Spormann A.M."/>
            <person name="Op Den Camp H."/>
            <person name="Overmann J."/>
            <person name="Amann R."/>
            <person name="Jetten M.S.M."/>
            <person name="Mascher T."/>
            <person name="Medema M.H."/>
            <person name="Devos D.P."/>
            <person name="Kaster A.-K."/>
            <person name="Ovreas L."/>
            <person name="Rohde M."/>
            <person name="Galperin M.Y."/>
            <person name="Jogler C."/>
        </authorList>
    </citation>
    <scope>NUCLEOTIDE SEQUENCE [LARGE SCALE GENOMIC DNA]</scope>
    <source>
        <strain evidence="20 21">LF1</strain>
    </source>
</reference>
<evidence type="ECO:0000259" key="19">
    <source>
        <dbReference type="SMART" id="SM00900"/>
    </source>
</evidence>
<gene>
    <name evidence="16 20" type="primary">nqrC</name>
    <name evidence="20" type="ORF">LF1_15130</name>
</gene>
<comment type="cofactor">
    <cofactor evidence="16 17">
        <name>FMN</name>
        <dbReference type="ChEBI" id="CHEBI:58210"/>
    </cofactor>
</comment>